<comment type="caution">
    <text evidence="2">The sequence shown here is derived from an EMBL/GenBank/DDBJ whole genome shotgun (WGS) entry which is preliminary data.</text>
</comment>
<evidence type="ECO:0000313" key="2">
    <source>
        <dbReference type="EMBL" id="GAA4464674.1"/>
    </source>
</evidence>
<dbReference type="Proteomes" id="UP001500067">
    <property type="component" value="Unassembled WGS sequence"/>
</dbReference>
<feature type="chain" id="PRO_5046139684" description="Outer membrane protein beta-barrel domain-containing protein" evidence="1">
    <location>
        <begin position="20"/>
        <end position="204"/>
    </location>
</feature>
<name>A0ABP8NEQ5_9BACT</name>
<sequence>MKKILLAVLLMMGFTGAMAQQVYNSSGKANYKKKKKTGYDPDKLVLGGGINFGLGQGYAILGVSPLVGYRIAKPLFVGLGVGYLYLQRPDKIDQFDHIHMEYKNIVSPSVWARCIIYRNIYAVATYEYDIINRKSSQYDVFTGTFDRVKENLTNQCVFVGLGAKQSVGGRVSICPELVYDVLQGQNSPYPAGAPSLRVNVMVGL</sequence>
<evidence type="ECO:0000256" key="1">
    <source>
        <dbReference type="SAM" id="SignalP"/>
    </source>
</evidence>
<keyword evidence="1" id="KW-0732">Signal</keyword>
<protein>
    <recommendedName>
        <fullName evidence="4">Outer membrane protein beta-barrel domain-containing protein</fullName>
    </recommendedName>
</protein>
<evidence type="ECO:0008006" key="4">
    <source>
        <dbReference type="Google" id="ProtNLM"/>
    </source>
</evidence>
<keyword evidence="3" id="KW-1185">Reference proteome</keyword>
<gene>
    <name evidence="2" type="ORF">GCM10023093_15530</name>
</gene>
<proteinExistence type="predicted"/>
<dbReference type="RefSeq" id="WP_345081116.1">
    <property type="nucleotide sequence ID" value="NZ_BAABFA010000010.1"/>
</dbReference>
<evidence type="ECO:0000313" key="3">
    <source>
        <dbReference type="Proteomes" id="UP001500067"/>
    </source>
</evidence>
<feature type="signal peptide" evidence="1">
    <location>
        <begin position="1"/>
        <end position="19"/>
    </location>
</feature>
<accession>A0ABP8NEQ5</accession>
<organism evidence="2 3">
    <name type="scientific">Nemorincola caseinilytica</name>
    <dbReference type="NCBI Taxonomy" id="2054315"/>
    <lineage>
        <taxon>Bacteria</taxon>
        <taxon>Pseudomonadati</taxon>
        <taxon>Bacteroidota</taxon>
        <taxon>Chitinophagia</taxon>
        <taxon>Chitinophagales</taxon>
        <taxon>Chitinophagaceae</taxon>
        <taxon>Nemorincola</taxon>
    </lineage>
</organism>
<dbReference type="EMBL" id="BAABFA010000010">
    <property type="protein sequence ID" value="GAA4464674.1"/>
    <property type="molecule type" value="Genomic_DNA"/>
</dbReference>
<reference evidence="3" key="1">
    <citation type="journal article" date="2019" name="Int. J. Syst. Evol. Microbiol.">
        <title>The Global Catalogue of Microorganisms (GCM) 10K type strain sequencing project: providing services to taxonomists for standard genome sequencing and annotation.</title>
        <authorList>
            <consortium name="The Broad Institute Genomics Platform"/>
            <consortium name="The Broad Institute Genome Sequencing Center for Infectious Disease"/>
            <person name="Wu L."/>
            <person name="Ma J."/>
        </authorList>
    </citation>
    <scope>NUCLEOTIDE SEQUENCE [LARGE SCALE GENOMIC DNA]</scope>
    <source>
        <strain evidence="3">JCM 32105</strain>
    </source>
</reference>